<dbReference type="InterPro" id="IPR033379">
    <property type="entry name" value="Acid_Pase_AS"/>
</dbReference>
<comment type="caution">
    <text evidence="1">The sequence shown here is derived from an EMBL/GenBank/DDBJ whole genome shotgun (WGS) entry which is preliminary data.</text>
</comment>
<dbReference type="InterPro" id="IPR029033">
    <property type="entry name" value="His_PPase_superfam"/>
</dbReference>
<gene>
    <name evidence="1" type="ORF">RDB_LOCUS147828</name>
</gene>
<evidence type="ECO:0000313" key="2">
    <source>
        <dbReference type="Proteomes" id="UP000663827"/>
    </source>
</evidence>
<reference evidence="1" key="1">
    <citation type="submission" date="2021-01" db="EMBL/GenBank/DDBJ databases">
        <authorList>
            <person name="Kaushik A."/>
        </authorList>
    </citation>
    <scope>NUCLEOTIDE SEQUENCE</scope>
    <source>
        <strain evidence="1">AG5</strain>
    </source>
</reference>
<dbReference type="Gene3D" id="3.40.50.1240">
    <property type="entry name" value="Phosphoglycerate mutase-like"/>
    <property type="match status" value="1"/>
</dbReference>
<proteinExistence type="predicted"/>
<protein>
    <recommendedName>
        <fullName evidence="3">3-phytase A</fullName>
    </recommendedName>
</protein>
<sequence length="181" mass="20066">MDPIKYASLAVDEYEDIEQGKEKTNEWRKSIVNPCKPSNALRNALAMGCGILFLSAYAFSKSPLDFRAMHTARRDDMHLPALPTYQLDPELISHLGPYGPRHVIPSKFSSEAPKGCDVSMISILQRHGARYPTGDGEGARIDAALGKLSQVTNVTDPSLQFVLDFKYPYIADQLVLLGQKQ</sequence>
<organism evidence="1 2">
    <name type="scientific">Rhizoctonia solani</name>
    <dbReference type="NCBI Taxonomy" id="456999"/>
    <lineage>
        <taxon>Eukaryota</taxon>
        <taxon>Fungi</taxon>
        <taxon>Dikarya</taxon>
        <taxon>Basidiomycota</taxon>
        <taxon>Agaricomycotina</taxon>
        <taxon>Agaricomycetes</taxon>
        <taxon>Cantharellales</taxon>
        <taxon>Ceratobasidiaceae</taxon>
        <taxon>Rhizoctonia</taxon>
    </lineage>
</organism>
<evidence type="ECO:0000313" key="1">
    <source>
        <dbReference type="EMBL" id="CAE7208407.1"/>
    </source>
</evidence>
<dbReference type="AlphaFoldDB" id="A0A8H3EAL2"/>
<accession>A0A8H3EAL2</accession>
<dbReference type="EMBL" id="CAJNJQ010004111">
    <property type="protein sequence ID" value="CAE7208407.1"/>
    <property type="molecule type" value="Genomic_DNA"/>
</dbReference>
<dbReference type="PROSITE" id="PS00616">
    <property type="entry name" value="HIS_ACID_PHOSPHAT_1"/>
    <property type="match status" value="1"/>
</dbReference>
<dbReference type="SUPFAM" id="SSF53254">
    <property type="entry name" value="Phosphoglycerate mutase-like"/>
    <property type="match status" value="1"/>
</dbReference>
<name>A0A8H3EAL2_9AGAM</name>
<evidence type="ECO:0008006" key="3">
    <source>
        <dbReference type="Google" id="ProtNLM"/>
    </source>
</evidence>
<dbReference type="Proteomes" id="UP000663827">
    <property type="component" value="Unassembled WGS sequence"/>
</dbReference>